<keyword evidence="6" id="KW-0479">Metal-binding</keyword>
<gene>
    <name evidence="12" type="ORF">HELGO_WM15005</name>
</gene>
<dbReference type="Gene3D" id="3.40.50.740">
    <property type="match status" value="1"/>
</dbReference>
<evidence type="ECO:0000256" key="6">
    <source>
        <dbReference type="ARBA" id="ARBA00022723"/>
    </source>
</evidence>
<dbReference type="CDD" id="cd02791">
    <property type="entry name" value="MopB_CT_Nitrate-R-NapA-like"/>
    <property type="match status" value="1"/>
</dbReference>
<evidence type="ECO:0000256" key="1">
    <source>
        <dbReference type="ARBA" id="ARBA00001942"/>
    </source>
</evidence>
<dbReference type="Gene3D" id="2.20.25.90">
    <property type="entry name" value="ADC-like domains"/>
    <property type="match status" value="1"/>
</dbReference>
<reference evidence="12" key="1">
    <citation type="submission" date="2020-01" db="EMBL/GenBank/DDBJ databases">
        <authorList>
            <person name="Meier V. D."/>
            <person name="Meier V D."/>
        </authorList>
    </citation>
    <scope>NUCLEOTIDE SEQUENCE</scope>
    <source>
        <strain evidence="12">HLG_WM_MAG_03</strain>
    </source>
</reference>
<dbReference type="Pfam" id="PF01568">
    <property type="entry name" value="Molydop_binding"/>
    <property type="match status" value="1"/>
</dbReference>
<proteinExistence type="inferred from homology"/>
<accession>A0A6S6SR29</accession>
<name>A0A6S6SR29_9BACT</name>
<organism evidence="12">
    <name type="scientific">uncultured Sulfurovum sp</name>
    <dbReference type="NCBI Taxonomy" id="269237"/>
    <lineage>
        <taxon>Bacteria</taxon>
        <taxon>Pseudomonadati</taxon>
        <taxon>Campylobacterota</taxon>
        <taxon>Epsilonproteobacteria</taxon>
        <taxon>Campylobacterales</taxon>
        <taxon>Sulfurovaceae</taxon>
        <taxon>Sulfurovum</taxon>
        <taxon>environmental samples</taxon>
    </lineage>
</organism>
<dbReference type="AlphaFoldDB" id="A0A6S6SR29"/>
<comment type="similarity">
    <text evidence="3">Belongs to the prokaryotic molybdopterin-containing oxidoreductase family. NasA/NapA/NarB subfamily.</text>
</comment>
<keyword evidence="8" id="KW-0408">Iron</keyword>
<dbReference type="InterPro" id="IPR006656">
    <property type="entry name" value="Mopterin_OxRdtase"/>
</dbReference>
<dbReference type="PROSITE" id="PS00551">
    <property type="entry name" value="MOLYBDOPTERIN_PROK_1"/>
    <property type="match status" value="1"/>
</dbReference>
<dbReference type="InterPro" id="IPR006657">
    <property type="entry name" value="MoPterin_dinucl-bd_dom"/>
</dbReference>
<dbReference type="GO" id="GO:0016020">
    <property type="term" value="C:membrane"/>
    <property type="evidence" value="ECO:0007669"/>
    <property type="project" value="TreeGrafter"/>
</dbReference>
<dbReference type="GO" id="GO:0045333">
    <property type="term" value="P:cellular respiration"/>
    <property type="evidence" value="ECO:0007669"/>
    <property type="project" value="UniProtKB-ARBA"/>
</dbReference>
<evidence type="ECO:0000313" key="12">
    <source>
        <dbReference type="EMBL" id="CAA6808070.1"/>
    </source>
</evidence>
<evidence type="ECO:0000256" key="5">
    <source>
        <dbReference type="ARBA" id="ARBA00022505"/>
    </source>
</evidence>
<keyword evidence="9" id="KW-0411">Iron-sulfur</keyword>
<evidence type="ECO:0000256" key="8">
    <source>
        <dbReference type="ARBA" id="ARBA00023004"/>
    </source>
</evidence>
<dbReference type="EMBL" id="CACVAR010000168">
    <property type="protein sequence ID" value="CAA6808070.1"/>
    <property type="molecule type" value="Genomic_DNA"/>
</dbReference>
<dbReference type="InterPro" id="IPR006963">
    <property type="entry name" value="Mopterin_OxRdtase_4Fe-4S_dom"/>
</dbReference>
<dbReference type="PROSITE" id="PS51669">
    <property type="entry name" value="4FE4S_MOW_BIS_MGD"/>
    <property type="match status" value="1"/>
</dbReference>
<dbReference type="PANTHER" id="PTHR43105">
    <property type="entry name" value="RESPIRATORY NITRATE REDUCTASE"/>
    <property type="match status" value="1"/>
</dbReference>
<dbReference type="InterPro" id="IPR027467">
    <property type="entry name" value="MopterinOxRdtase_cofactor_BS"/>
</dbReference>
<keyword evidence="4" id="KW-0004">4Fe-4S</keyword>
<protein>
    <submittedName>
        <fullName evidence="12">Assimilatory nitrate reductase large subunit</fullName>
        <ecNumber evidence="12">1.7.99.4</ecNumber>
    </submittedName>
</protein>
<sequence>MFTKVKDFLGLDIKTDKYKKVDNAMFGKISNFKTPDEWVRSTCGYCGVGCGLYIGVKDGRPVYTKGDPAHPVSKGTLCPKGIMEHEMVNSSNRIPEPLIRKEGELQAVEWDEAFKHTANQFKAIQEKHGKGAVACISTGQFLTEDFYTLGKFVQLGLETNNYDGNTTLCMASAVMGYKQTFGSDGPPASYEDFSHADVIMLIGANIADNHPILKLHISKNKSITGKEPTIIVVDPRFSKTANMADIFVPLKPRTDLALINGLCYIIFEQGWEDETFIKERTTGYREFKKHIMASYPPQEVSNITGIEVKELYRIAKVYATADKAMSAWTMGVNQSTMGTDTVSAICNLALITGNLGKKGAAPFSITGQCNAMGTREFGFTSSIPGYRNFASDTDRAIFADIVGVPTELVPTKRGYAYPQIIDAIDRGEIKALWVTATNPLVSFPDQERLRKIFAKLDILVVQDAFMSETAQIADVIFAAATWSEKEGVYTNSERRCNYAKKAVEPLGKTMSDANIVMEFSKQFEGKHELLFKNFHSSKDIFDEIKKVSEGQLCDYSGMNYEKIEELGGIQWPCNEAYPKGKKRLYTEGFECKTTDGKAKLLPLDWMPLSEQYNNDFPMNLNTGRTVEQWHTRTKTKSIALLNNLAPEAWVELNPKDAEKLQVKSGDRISMGSKRGKVKDIVVKVTEVVREGDCFVPFHFSEQLINNLTIPEFDPKSFEPNFKQCAVNIYSEAVPEGIKQEEIKISGSLAEPVGSILSNEKITEATYEKNI</sequence>
<evidence type="ECO:0000256" key="7">
    <source>
        <dbReference type="ARBA" id="ARBA00023002"/>
    </source>
</evidence>
<keyword evidence="5" id="KW-0500">Molybdenum</keyword>
<dbReference type="PIRSF" id="PIRSF000144">
    <property type="entry name" value="CbbBc"/>
    <property type="match status" value="1"/>
</dbReference>
<dbReference type="CDD" id="cd02754">
    <property type="entry name" value="MopB_Nitrate-R-NapA-like"/>
    <property type="match status" value="1"/>
</dbReference>
<dbReference type="Pfam" id="PF04879">
    <property type="entry name" value="Molybdop_Fe4S4"/>
    <property type="match status" value="1"/>
</dbReference>
<feature type="domain" description="4Fe-4S Mo/W bis-MGD-type" evidence="11">
    <location>
        <begin position="36"/>
        <end position="92"/>
    </location>
</feature>
<dbReference type="GO" id="GO:0043546">
    <property type="term" value="F:molybdopterin cofactor binding"/>
    <property type="evidence" value="ECO:0007669"/>
    <property type="project" value="InterPro"/>
</dbReference>
<evidence type="ECO:0000259" key="11">
    <source>
        <dbReference type="PROSITE" id="PS51669"/>
    </source>
</evidence>
<dbReference type="InterPro" id="IPR050123">
    <property type="entry name" value="Prok_molybdopt-oxidoreductase"/>
</dbReference>
<dbReference type="Gene3D" id="2.40.40.20">
    <property type="match status" value="1"/>
</dbReference>
<dbReference type="SUPFAM" id="SSF53706">
    <property type="entry name" value="Formate dehydrogenase/DMSO reductase, domains 1-3"/>
    <property type="match status" value="1"/>
</dbReference>
<dbReference type="Pfam" id="PF00384">
    <property type="entry name" value="Molybdopterin"/>
    <property type="match status" value="1"/>
</dbReference>
<dbReference type="GO" id="GO:0046872">
    <property type="term" value="F:metal ion binding"/>
    <property type="evidence" value="ECO:0007669"/>
    <property type="project" value="UniProtKB-KW"/>
</dbReference>
<evidence type="ECO:0000256" key="2">
    <source>
        <dbReference type="ARBA" id="ARBA00001966"/>
    </source>
</evidence>
<dbReference type="Gene3D" id="3.40.228.10">
    <property type="entry name" value="Dimethylsulfoxide Reductase, domain 2"/>
    <property type="match status" value="1"/>
</dbReference>
<evidence type="ECO:0000256" key="3">
    <source>
        <dbReference type="ARBA" id="ARBA00008747"/>
    </source>
</evidence>
<dbReference type="InterPro" id="IPR009010">
    <property type="entry name" value="Asp_de-COase-like_dom_sf"/>
</dbReference>
<keyword evidence="7 12" id="KW-0560">Oxidoreductase</keyword>
<dbReference type="GO" id="GO:0051539">
    <property type="term" value="F:4 iron, 4 sulfur cluster binding"/>
    <property type="evidence" value="ECO:0007669"/>
    <property type="project" value="UniProtKB-KW"/>
</dbReference>
<dbReference type="EC" id="1.7.99.4" evidence="12"/>
<comment type="cofactor">
    <cofactor evidence="1">
        <name>Mo-bis(molybdopterin guanine dinucleotide)</name>
        <dbReference type="ChEBI" id="CHEBI:60539"/>
    </cofactor>
</comment>
<dbReference type="InterPro" id="IPR041957">
    <property type="entry name" value="CT_Nitrate-R-NapA-like"/>
</dbReference>
<dbReference type="GO" id="GO:0042128">
    <property type="term" value="P:nitrate assimilation"/>
    <property type="evidence" value="ECO:0007669"/>
    <property type="project" value="UniProtKB-KW"/>
</dbReference>
<evidence type="ECO:0000256" key="4">
    <source>
        <dbReference type="ARBA" id="ARBA00022485"/>
    </source>
</evidence>
<dbReference type="SUPFAM" id="SSF50692">
    <property type="entry name" value="ADC-like"/>
    <property type="match status" value="1"/>
</dbReference>
<dbReference type="GO" id="GO:0016491">
    <property type="term" value="F:oxidoreductase activity"/>
    <property type="evidence" value="ECO:0007669"/>
    <property type="project" value="UniProtKB-KW"/>
</dbReference>
<dbReference type="SMART" id="SM00926">
    <property type="entry name" value="Molybdop_Fe4S4"/>
    <property type="match status" value="1"/>
</dbReference>
<evidence type="ECO:0000256" key="9">
    <source>
        <dbReference type="ARBA" id="ARBA00023014"/>
    </source>
</evidence>
<comment type="cofactor">
    <cofactor evidence="2">
        <name>[4Fe-4S] cluster</name>
        <dbReference type="ChEBI" id="CHEBI:49883"/>
    </cofactor>
</comment>
<keyword evidence="10" id="KW-0534">Nitrate assimilation</keyword>
<dbReference type="PANTHER" id="PTHR43105:SF10">
    <property type="entry name" value="NADH-QUINONE OXIDOREDUCTASE SUBUNIT G"/>
    <property type="match status" value="1"/>
</dbReference>
<evidence type="ECO:0000256" key="10">
    <source>
        <dbReference type="ARBA" id="ARBA00023063"/>
    </source>
</evidence>